<accession>A0A5B9QXS4</accession>
<dbReference type="KEGG" id="rul:UC8_07190"/>
<organism evidence="2 3">
    <name type="scientific">Roseimaritima ulvae</name>
    <dbReference type="NCBI Taxonomy" id="980254"/>
    <lineage>
        <taxon>Bacteria</taxon>
        <taxon>Pseudomonadati</taxon>
        <taxon>Planctomycetota</taxon>
        <taxon>Planctomycetia</taxon>
        <taxon>Pirellulales</taxon>
        <taxon>Pirellulaceae</taxon>
        <taxon>Roseimaritima</taxon>
    </lineage>
</organism>
<protein>
    <submittedName>
        <fullName evidence="2">Uncharacterized protein</fullName>
    </submittedName>
</protein>
<evidence type="ECO:0000256" key="1">
    <source>
        <dbReference type="SAM" id="SignalP"/>
    </source>
</evidence>
<name>A0A5B9QXS4_9BACT</name>
<dbReference type="PROSITE" id="PS51257">
    <property type="entry name" value="PROKAR_LIPOPROTEIN"/>
    <property type="match status" value="1"/>
</dbReference>
<keyword evidence="1" id="KW-0732">Signal</keyword>
<dbReference type="EMBL" id="CP042914">
    <property type="protein sequence ID" value="QEG38761.1"/>
    <property type="molecule type" value="Genomic_DNA"/>
</dbReference>
<evidence type="ECO:0000313" key="2">
    <source>
        <dbReference type="EMBL" id="QEG38761.1"/>
    </source>
</evidence>
<keyword evidence="3" id="KW-1185">Reference proteome</keyword>
<feature type="signal peptide" evidence="1">
    <location>
        <begin position="1"/>
        <end position="24"/>
    </location>
</feature>
<dbReference type="Proteomes" id="UP000325286">
    <property type="component" value="Chromosome"/>
</dbReference>
<feature type="chain" id="PRO_5023072745" evidence="1">
    <location>
        <begin position="25"/>
        <end position="291"/>
    </location>
</feature>
<gene>
    <name evidence="2" type="ORF">UC8_07190</name>
</gene>
<dbReference type="RefSeq" id="WP_068142832.1">
    <property type="nucleotide sequence ID" value="NZ_CP042914.1"/>
</dbReference>
<proteinExistence type="predicted"/>
<dbReference type="AlphaFoldDB" id="A0A5B9QXS4"/>
<evidence type="ECO:0000313" key="3">
    <source>
        <dbReference type="Proteomes" id="UP000325286"/>
    </source>
</evidence>
<dbReference type="OrthoDB" id="291047at2"/>
<reference evidence="2 3" key="1">
    <citation type="submission" date="2019-08" db="EMBL/GenBank/DDBJ databases">
        <title>Deep-cultivation of Planctomycetes and their phenomic and genomic characterization uncovers novel biology.</title>
        <authorList>
            <person name="Wiegand S."/>
            <person name="Jogler M."/>
            <person name="Boedeker C."/>
            <person name="Pinto D."/>
            <person name="Vollmers J."/>
            <person name="Rivas-Marin E."/>
            <person name="Kohn T."/>
            <person name="Peeters S.H."/>
            <person name="Heuer A."/>
            <person name="Rast P."/>
            <person name="Oberbeckmann S."/>
            <person name="Bunk B."/>
            <person name="Jeske O."/>
            <person name="Meyerdierks A."/>
            <person name="Storesund J.E."/>
            <person name="Kallscheuer N."/>
            <person name="Luecker S."/>
            <person name="Lage O.M."/>
            <person name="Pohl T."/>
            <person name="Merkel B.J."/>
            <person name="Hornburger P."/>
            <person name="Mueller R.-W."/>
            <person name="Bruemmer F."/>
            <person name="Labrenz M."/>
            <person name="Spormann A.M."/>
            <person name="Op den Camp H."/>
            <person name="Overmann J."/>
            <person name="Amann R."/>
            <person name="Jetten M.S.M."/>
            <person name="Mascher T."/>
            <person name="Medema M.H."/>
            <person name="Devos D.P."/>
            <person name="Kaster A.-K."/>
            <person name="Ovreas L."/>
            <person name="Rohde M."/>
            <person name="Galperin M.Y."/>
            <person name="Jogler C."/>
        </authorList>
    </citation>
    <scope>NUCLEOTIDE SEQUENCE [LARGE SCALE GENOMIC DNA]</scope>
    <source>
        <strain evidence="2 3">UC8</strain>
    </source>
</reference>
<sequence length="291" mass="31573" precursor="true">MLDLKKLACGLWAWTLLSCPAATAQFDAGLQPTAPAVKSWTVDPFMTEAQVQAIERWLQTPCPFDWGPGTTLQMLKRDLATKVPTRIDHQSLDEIGIDQDVVLVPGKRPAAPRPRPAAGDPFAAADAVDPFANSQASEPSSFAAPKLAAPKLAASEKPWWRRPSASRNALSRGATAASPPSVGARMLSLLDGLDLTIIIRGGQLILTTQEKAEEQLCNRVYDVTALLDAQRADPRLLMQTLESAVEPATWEALGGPSTMSILPARQRQWLVISAPTTVHWQVQALLDRLHR</sequence>